<dbReference type="Pfam" id="PF13591">
    <property type="entry name" value="MerR_2"/>
    <property type="match status" value="1"/>
</dbReference>
<name>A0A139BS59_9PROT</name>
<reference evidence="1 2" key="2">
    <citation type="submission" date="2016-03" db="EMBL/GenBank/DDBJ databases">
        <title>New uncultured bacterium of the family Gallionellaceae from acid mine drainage: description and reconstruction of genome based on metagenomic analysis of microbial community.</title>
        <authorList>
            <person name="Kadnikov V."/>
            <person name="Ivasenko D."/>
            <person name="Beletsky A."/>
            <person name="Mardanov A."/>
            <person name="Danilova E."/>
            <person name="Pimenov N."/>
            <person name="Karnachuk O."/>
            <person name="Ravin N."/>
        </authorList>
    </citation>
    <scope>NUCLEOTIDE SEQUENCE [LARGE SCALE GENOMIC DNA]</scope>
    <source>
        <strain evidence="1">ShG14-8</strain>
    </source>
</reference>
<comment type="caution">
    <text evidence="1">The sequence shown here is derived from an EMBL/GenBank/DDBJ whole genome shotgun (WGS) entry which is preliminary data.</text>
</comment>
<reference evidence="1 2" key="1">
    <citation type="submission" date="2016-02" db="EMBL/GenBank/DDBJ databases">
        <authorList>
            <person name="Wen L."/>
            <person name="He K."/>
            <person name="Yang H."/>
        </authorList>
    </citation>
    <scope>NUCLEOTIDE SEQUENCE [LARGE SCALE GENOMIC DNA]</scope>
    <source>
        <strain evidence="1">ShG14-8</strain>
    </source>
</reference>
<organism evidence="1 2">
    <name type="scientific">Candidatus Gallionella acididurans</name>
    <dbReference type="NCBI Taxonomy" id="1796491"/>
    <lineage>
        <taxon>Bacteria</taxon>
        <taxon>Pseudomonadati</taxon>
        <taxon>Pseudomonadota</taxon>
        <taxon>Betaproteobacteria</taxon>
        <taxon>Nitrosomonadales</taxon>
        <taxon>Gallionellaceae</taxon>
        <taxon>Gallionella</taxon>
    </lineage>
</organism>
<dbReference type="Proteomes" id="UP000070578">
    <property type="component" value="Unassembled WGS sequence"/>
</dbReference>
<sequence>MNTENSLSQFAVCIFEEQTRLTLADLCRACAVHAERIIELVDVGVLEPQGREPARWIFGGASLHRARGALRLQHDLDIDLAGAALALELLDEIKTLRARLHVLGGEY</sequence>
<gene>
    <name evidence="1" type="ORF">AWT59_2070</name>
</gene>
<evidence type="ECO:0000313" key="1">
    <source>
        <dbReference type="EMBL" id="KXS31811.1"/>
    </source>
</evidence>
<dbReference type="EMBL" id="LSLI01000055">
    <property type="protein sequence ID" value="KXS31811.1"/>
    <property type="molecule type" value="Genomic_DNA"/>
</dbReference>
<protein>
    <submittedName>
        <fullName evidence="1">Chaperone-modulator protein CbpM</fullName>
    </submittedName>
</protein>
<accession>A0A139BS59</accession>
<dbReference type="Gene3D" id="1.10.1660.10">
    <property type="match status" value="1"/>
</dbReference>
<proteinExistence type="predicted"/>
<dbReference type="AlphaFoldDB" id="A0A139BS59"/>
<evidence type="ECO:0000313" key="2">
    <source>
        <dbReference type="Proteomes" id="UP000070578"/>
    </source>
</evidence>